<evidence type="ECO:0000256" key="2">
    <source>
        <dbReference type="ARBA" id="ARBA00022692"/>
    </source>
</evidence>
<dbReference type="Pfam" id="PF04893">
    <property type="entry name" value="Yip1"/>
    <property type="match status" value="1"/>
</dbReference>
<protein>
    <recommendedName>
        <fullName evidence="6">Yip1 domain-containing protein</fullName>
    </recommendedName>
</protein>
<comment type="subcellular location">
    <subcellularLocation>
        <location evidence="1">Membrane</location>
        <topology evidence="1">Multi-pass membrane protein</topology>
    </subcellularLocation>
</comment>
<feature type="transmembrane region" description="Helical" evidence="5">
    <location>
        <begin position="139"/>
        <end position="160"/>
    </location>
</feature>
<dbReference type="InterPro" id="IPR006977">
    <property type="entry name" value="Yip1_dom"/>
</dbReference>
<feature type="transmembrane region" description="Helical" evidence="5">
    <location>
        <begin position="172"/>
        <end position="197"/>
    </location>
</feature>
<evidence type="ECO:0000259" key="6">
    <source>
        <dbReference type="Pfam" id="PF04893"/>
    </source>
</evidence>
<evidence type="ECO:0000256" key="4">
    <source>
        <dbReference type="ARBA" id="ARBA00023136"/>
    </source>
</evidence>
<feature type="transmembrane region" description="Helical" evidence="5">
    <location>
        <begin position="78"/>
        <end position="102"/>
    </location>
</feature>
<gene>
    <name evidence="7" type="ORF">DEO68_14325</name>
</gene>
<organism evidence="7">
    <name type="scientific">Halomonas campaniensis</name>
    <dbReference type="NCBI Taxonomy" id="213554"/>
    <lineage>
        <taxon>Bacteria</taxon>
        <taxon>Pseudomonadati</taxon>
        <taxon>Pseudomonadota</taxon>
        <taxon>Gammaproteobacteria</taxon>
        <taxon>Oceanospirillales</taxon>
        <taxon>Halomonadaceae</taxon>
        <taxon>Halomonas</taxon>
    </lineage>
</organism>
<keyword evidence="2 5" id="KW-0812">Transmembrane</keyword>
<sequence>MKLHLQGSPEVRALTFLKLPFNHREGWKELQTSCPSIPLLAWRVVLPMSLLPPILLYYAGSHYGDTFMTGFAGREWRFITSIIFLAEIVSFFVIGWVIYAVVNGTEELSISYQDAYLLAGLAPLPLFASSLALLVPNLFFNVVIILSGLGISCSLIYHGLQALCTQQEVDVATISATYTIMAASALGWGILFAVIWAY</sequence>
<proteinExistence type="predicted"/>
<reference evidence="7" key="1">
    <citation type="journal article" date="2018" name="Nat. Biotechnol.">
        <title>A standardized bacterial taxonomy based on genome phylogeny substantially revises the tree of life.</title>
        <authorList>
            <person name="Parks D.H."/>
            <person name="Chuvochina M."/>
            <person name="Waite D.W."/>
            <person name="Rinke C."/>
            <person name="Skarshewski A."/>
            <person name="Chaumeil P.A."/>
            <person name="Hugenholtz P."/>
        </authorList>
    </citation>
    <scope>NUCLEOTIDE SEQUENCE [LARGE SCALE GENOMIC DNA]</scope>
    <source>
        <strain evidence="7">UBA11284</strain>
    </source>
</reference>
<dbReference type="EMBL" id="DOTR01000083">
    <property type="protein sequence ID" value="HCA03310.1"/>
    <property type="molecule type" value="Genomic_DNA"/>
</dbReference>
<keyword evidence="3 5" id="KW-1133">Transmembrane helix</keyword>
<comment type="caution">
    <text evidence="7">The sequence shown here is derived from an EMBL/GenBank/DDBJ whole genome shotgun (WGS) entry which is preliminary data.</text>
</comment>
<evidence type="ECO:0000256" key="1">
    <source>
        <dbReference type="ARBA" id="ARBA00004141"/>
    </source>
</evidence>
<accession>A0A3D0KJ47</accession>
<evidence type="ECO:0000256" key="5">
    <source>
        <dbReference type="SAM" id="Phobius"/>
    </source>
</evidence>
<evidence type="ECO:0000256" key="3">
    <source>
        <dbReference type="ARBA" id="ARBA00022989"/>
    </source>
</evidence>
<name>A0A3D0KJ47_9GAMM</name>
<dbReference type="AlphaFoldDB" id="A0A3D0KJ47"/>
<feature type="transmembrane region" description="Helical" evidence="5">
    <location>
        <begin position="40"/>
        <end position="58"/>
    </location>
</feature>
<feature type="transmembrane region" description="Helical" evidence="5">
    <location>
        <begin position="114"/>
        <end position="133"/>
    </location>
</feature>
<keyword evidence="4 5" id="KW-0472">Membrane</keyword>
<evidence type="ECO:0000313" key="7">
    <source>
        <dbReference type="EMBL" id="HCA03310.1"/>
    </source>
</evidence>
<dbReference type="GO" id="GO:0016020">
    <property type="term" value="C:membrane"/>
    <property type="evidence" value="ECO:0007669"/>
    <property type="project" value="UniProtKB-SubCell"/>
</dbReference>
<feature type="domain" description="Yip1" evidence="6">
    <location>
        <begin position="21"/>
        <end position="184"/>
    </location>
</feature>